<name>A0A375IYE9_9BURK</name>
<evidence type="ECO:0000256" key="1">
    <source>
        <dbReference type="SAM" id="Phobius"/>
    </source>
</evidence>
<dbReference type="EMBL" id="OVTA01000009">
    <property type="protein sequence ID" value="SPR97361.1"/>
    <property type="molecule type" value="Genomic_DNA"/>
</dbReference>
<evidence type="ECO:0000313" key="3">
    <source>
        <dbReference type="Proteomes" id="UP000256805"/>
    </source>
</evidence>
<keyword evidence="1" id="KW-0472">Membrane</keyword>
<protein>
    <submittedName>
        <fullName evidence="2">Uncharacterized protein</fullName>
    </submittedName>
</protein>
<feature type="transmembrane region" description="Helical" evidence="1">
    <location>
        <begin position="49"/>
        <end position="70"/>
    </location>
</feature>
<sequence length="262" mass="28656">MLKLQNIPAKAIAIGAAGLSAVPLIAWGYRFWTLPISDTQAAWNNFGTFVGGTVSPLLSLAAFAGLLLTVQQAEATAAQNAAQAQREEESRRAEADATRFQELAESCWSRAFEALNRDGAPARNRLAWLTCARLLLAADNAVARIPVTEAGTLAIALAEKSHWRFRFYDLLNPTSTRSIGINSGFFQQDDSEHRSPIDERSIRVIYDFTKWPPGETDSIDDVAHYSLEEIRDLPGSMAGARLYLAGLPRFRAASVAPLPPDR</sequence>
<keyword evidence="1" id="KW-0812">Transmembrane</keyword>
<keyword evidence="1" id="KW-1133">Transmembrane helix</keyword>
<organism evidence="2 3">
    <name type="scientific">Cupriavidus taiwanensis</name>
    <dbReference type="NCBI Taxonomy" id="164546"/>
    <lineage>
        <taxon>Bacteria</taxon>
        <taxon>Pseudomonadati</taxon>
        <taxon>Pseudomonadota</taxon>
        <taxon>Betaproteobacteria</taxon>
        <taxon>Burkholderiales</taxon>
        <taxon>Burkholderiaceae</taxon>
        <taxon>Cupriavidus</taxon>
    </lineage>
</organism>
<reference evidence="2 3" key="1">
    <citation type="submission" date="2018-01" db="EMBL/GenBank/DDBJ databases">
        <authorList>
            <person name="Gaut B.S."/>
            <person name="Morton B.R."/>
            <person name="Clegg M.T."/>
            <person name="Duvall M.R."/>
        </authorList>
    </citation>
    <scope>NUCLEOTIDE SEQUENCE [LARGE SCALE GENOMIC DNA]</scope>
    <source>
        <strain evidence="2">Cupriavidus taiwanensis cmp 52</strain>
    </source>
</reference>
<proteinExistence type="predicted"/>
<accession>A0A375IYE9</accession>
<gene>
    <name evidence="2" type="ORF">CBM2634_A170091</name>
</gene>
<dbReference type="AlphaFoldDB" id="A0A375IYE9"/>
<dbReference type="Proteomes" id="UP000256805">
    <property type="component" value="Unassembled WGS sequence"/>
</dbReference>
<evidence type="ECO:0000313" key="2">
    <source>
        <dbReference type="EMBL" id="SPR97361.1"/>
    </source>
</evidence>
<feature type="transmembrane region" description="Helical" evidence="1">
    <location>
        <begin position="12"/>
        <end position="29"/>
    </location>
</feature>